<dbReference type="AlphaFoldDB" id="A7VVD1"/>
<dbReference type="EMBL" id="ABCB02000019">
    <property type="protein sequence ID" value="EDO60930.1"/>
    <property type="molecule type" value="Genomic_DNA"/>
</dbReference>
<dbReference type="HOGENOM" id="CLU_3214474_0_0_9"/>
<proteinExistence type="predicted"/>
<gene>
    <name evidence="1" type="ORF">CLOLEP_02542</name>
</gene>
<reference evidence="1 2" key="2">
    <citation type="submission" date="2007-08" db="EMBL/GenBank/DDBJ databases">
        <authorList>
            <person name="Fulton L."/>
            <person name="Clifton S."/>
            <person name="Fulton B."/>
            <person name="Xu J."/>
            <person name="Minx P."/>
            <person name="Pepin K.H."/>
            <person name="Johnson M."/>
            <person name="Thiruvilangam P."/>
            <person name="Bhonagiri V."/>
            <person name="Nash W.E."/>
            <person name="Wang C."/>
            <person name="Mardis E.R."/>
            <person name="Wilson R.K."/>
        </authorList>
    </citation>
    <scope>NUCLEOTIDE SEQUENCE [LARGE SCALE GENOMIC DNA]</scope>
    <source>
        <strain evidence="1 2">DSM 753</strain>
    </source>
</reference>
<name>A7VVD1_9FIRM</name>
<organism evidence="1 2">
    <name type="scientific">[Clostridium] leptum DSM 753</name>
    <dbReference type="NCBI Taxonomy" id="428125"/>
    <lineage>
        <taxon>Bacteria</taxon>
        <taxon>Bacillati</taxon>
        <taxon>Bacillota</taxon>
        <taxon>Clostridia</taxon>
        <taxon>Eubacteriales</taxon>
        <taxon>Oscillospiraceae</taxon>
        <taxon>Oscillospiraceae incertae sedis</taxon>
    </lineage>
</organism>
<comment type="caution">
    <text evidence="1">The sequence shown here is derived from an EMBL/GenBank/DDBJ whole genome shotgun (WGS) entry which is preliminary data.</text>
</comment>
<dbReference type="Proteomes" id="UP000003490">
    <property type="component" value="Unassembled WGS sequence"/>
</dbReference>
<accession>A7VVD1</accession>
<sequence length="44" mass="5091">MVKLPPQKSYKVIIPFSKQNSTKTPGDPKKTDDFHTFFCYNITV</sequence>
<evidence type="ECO:0000313" key="1">
    <source>
        <dbReference type="EMBL" id="EDO60930.1"/>
    </source>
</evidence>
<protein>
    <submittedName>
        <fullName evidence="1">Uncharacterized protein</fullName>
    </submittedName>
</protein>
<reference evidence="1 2" key="1">
    <citation type="submission" date="2007-08" db="EMBL/GenBank/DDBJ databases">
        <title>Draft genome sequence of Clostridium leptum (DSM 753).</title>
        <authorList>
            <person name="Sudarsanam P."/>
            <person name="Ley R."/>
            <person name="Guruge J."/>
            <person name="Turnbaugh P.J."/>
            <person name="Mahowald M."/>
            <person name="Liep D."/>
            <person name="Gordon J."/>
        </authorList>
    </citation>
    <scope>NUCLEOTIDE SEQUENCE [LARGE SCALE GENOMIC DNA]</scope>
    <source>
        <strain evidence="1 2">DSM 753</strain>
    </source>
</reference>
<evidence type="ECO:0000313" key="2">
    <source>
        <dbReference type="Proteomes" id="UP000003490"/>
    </source>
</evidence>